<dbReference type="PANTHER" id="PTHR33112:SF15">
    <property type="entry name" value="HETEROKARYON INCOMPATIBILITY DOMAIN-CONTAINING PROTEIN"/>
    <property type="match status" value="1"/>
</dbReference>
<evidence type="ECO:0000259" key="1">
    <source>
        <dbReference type="Pfam" id="PF06985"/>
    </source>
</evidence>
<feature type="domain" description="Heterokaryon incompatibility" evidence="1">
    <location>
        <begin position="247"/>
        <end position="427"/>
    </location>
</feature>
<evidence type="ECO:0000313" key="2">
    <source>
        <dbReference type="EMBL" id="KAK4107581.1"/>
    </source>
</evidence>
<dbReference type="PANTHER" id="PTHR33112">
    <property type="entry name" value="DOMAIN PROTEIN, PUTATIVE-RELATED"/>
    <property type="match status" value="1"/>
</dbReference>
<protein>
    <submittedName>
        <fullName evidence="2">HET-domain-containing protein</fullName>
    </submittedName>
</protein>
<dbReference type="AlphaFoldDB" id="A0AAN6QHM5"/>
<organism evidence="2 3">
    <name type="scientific">Canariomyces notabilis</name>
    <dbReference type="NCBI Taxonomy" id="2074819"/>
    <lineage>
        <taxon>Eukaryota</taxon>
        <taxon>Fungi</taxon>
        <taxon>Dikarya</taxon>
        <taxon>Ascomycota</taxon>
        <taxon>Pezizomycotina</taxon>
        <taxon>Sordariomycetes</taxon>
        <taxon>Sordariomycetidae</taxon>
        <taxon>Sordariales</taxon>
        <taxon>Chaetomiaceae</taxon>
        <taxon>Canariomyces</taxon>
    </lineage>
</organism>
<gene>
    <name evidence="2" type="ORF">N656DRAFT_772426</name>
</gene>
<evidence type="ECO:0000313" key="3">
    <source>
        <dbReference type="Proteomes" id="UP001302812"/>
    </source>
</evidence>
<dbReference type="GeneID" id="89938054"/>
<comment type="caution">
    <text evidence="2">The sequence shown here is derived from an EMBL/GenBank/DDBJ whole genome shotgun (WGS) entry which is preliminary data.</text>
</comment>
<keyword evidence="3" id="KW-1185">Reference proteome</keyword>
<accession>A0AAN6QHM5</accession>
<sequence>MIGAKPEICSVCLAIPFESLPSEEETAIPHHGSLRELVASSSQGCGLCWMILLAIGDTCAAVKHERHGNRAMLPGGIVSYTRFTLPSGKECMAQSQYGNYMGGGNARADDGAHYRGPMYIDPLELFPGEEADRHRPWLFGNWWRSYDADLSLQLVGLWWWDGGVSWDANQDPDSPLRRLIPGRLRTAATSSATVKALCQEWMSSCNVKHNCAPPANSPLPTRVLDVANINNGQVRLVLGASVSARPYVALSHCWGTSHRITTKRDNVDAHMRGIPIANLPATFQQTVEMTHLLGISYLWIDSLCIIQDDAQDWEREASRMGDVYANANLVIAADSSTDDSSGCYTTIQERMQVAFNLLNAVGMGNFAILNLPPNGHLFFSQEWMSSSFDTSNPQRRNTLLYRTNEMGRAFDPIATENLSTRGWTLQERLLAARTLHLTKAQMYRECSNCMLAEDGAVFARMFPSWRLIATYATASSCSPEKQPPWFQVNPRIAYCTTTAWAPEIWLCLVEKYTARKLTNEKDKLPALSGLARRMACLTKDCYHAGLWRRHLLCGLAWRMHVYEPVHFCRDPTHDVAIAAKSPPTRCFACHPRAWRAPSWSWAAVDGPVDF</sequence>
<dbReference type="EMBL" id="MU853371">
    <property type="protein sequence ID" value="KAK4107581.1"/>
    <property type="molecule type" value="Genomic_DNA"/>
</dbReference>
<dbReference type="Proteomes" id="UP001302812">
    <property type="component" value="Unassembled WGS sequence"/>
</dbReference>
<dbReference type="InterPro" id="IPR010730">
    <property type="entry name" value="HET"/>
</dbReference>
<dbReference type="RefSeq" id="XP_064665151.1">
    <property type="nucleotide sequence ID" value="XM_064813929.1"/>
</dbReference>
<dbReference type="Pfam" id="PF06985">
    <property type="entry name" value="HET"/>
    <property type="match status" value="1"/>
</dbReference>
<reference evidence="2" key="1">
    <citation type="journal article" date="2023" name="Mol. Phylogenet. Evol.">
        <title>Genome-scale phylogeny and comparative genomics of the fungal order Sordariales.</title>
        <authorList>
            <person name="Hensen N."/>
            <person name="Bonometti L."/>
            <person name="Westerberg I."/>
            <person name="Brannstrom I.O."/>
            <person name="Guillou S."/>
            <person name="Cros-Aarteil S."/>
            <person name="Calhoun S."/>
            <person name="Haridas S."/>
            <person name="Kuo A."/>
            <person name="Mondo S."/>
            <person name="Pangilinan J."/>
            <person name="Riley R."/>
            <person name="LaButti K."/>
            <person name="Andreopoulos B."/>
            <person name="Lipzen A."/>
            <person name="Chen C."/>
            <person name="Yan M."/>
            <person name="Daum C."/>
            <person name="Ng V."/>
            <person name="Clum A."/>
            <person name="Steindorff A."/>
            <person name="Ohm R.A."/>
            <person name="Martin F."/>
            <person name="Silar P."/>
            <person name="Natvig D.O."/>
            <person name="Lalanne C."/>
            <person name="Gautier V."/>
            <person name="Ament-Velasquez S.L."/>
            <person name="Kruys A."/>
            <person name="Hutchinson M.I."/>
            <person name="Powell A.J."/>
            <person name="Barry K."/>
            <person name="Miller A.N."/>
            <person name="Grigoriev I.V."/>
            <person name="Debuchy R."/>
            <person name="Gladieux P."/>
            <person name="Hiltunen Thoren M."/>
            <person name="Johannesson H."/>
        </authorList>
    </citation>
    <scope>NUCLEOTIDE SEQUENCE</scope>
    <source>
        <strain evidence="2">CBS 508.74</strain>
    </source>
</reference>
<reference evidence="2" key="2">
    <citation type="submission" date="2023-05" db="EMBL/GenBank/DDBJ databases">
        <authorList>
            <consortium name="Lawrence Berkeley National Laboratory"/>
            <person name="Steindorff A."/>
            <person name="Hensen N."/>
            <person name="Bonometti L."/>
            <person name="Westerberg I."/>
            <person name="Brannstrom I.O."/>
            <person name="Guillou S."/>
            <person name="Cros-Aarteil S."/>
            <person name="Calhoun S."/>
            <person name="Haridas S."/>
            <person name="Kuo A."/>
            <person name="Mondo S."/>
            <person name="Pangilinan J."/>
            <person name="Riley R."/>
            <person name="Labutti K."/>
            <person name="Andreopoulos B."/>
            <person name="Lipzen A."/>
            <person name="Chen C."/>
            <person name="Yanf M."/>
            <person name="Daum C."/>
            <person name="Ng V."/>
            <person name="Clum A."/>
            <person name="Ohm R."/>
            <person name="Martin F."/>
            <person name="Silar P."/>
            <person name="Natvig D."/>
            <person name="Lalanne C."/>
            <person name="Gautier V."/>
            <person name="Ament-Velasquez S.L."/>
            <person name="Kruys A."/>
            <person name="Hutchinson M.I."/>
            <person name="Powell A.J."/>
            <person name="Barry K."/>
            <person name="Miller A.N."/>
            <person name="Grigoriev I.V."/>
            <person name="Debuchy R."/>
            <person name="Gladieux P."/>
            <person name="Thoren M.H."/>
            <person name="Johannesson H."/>
        </authorList>
    </citation>
    <scope>NUCLEOTIDE SEQUENCE</scope>
    <source>
        <strain evidence="2">CBS 508.74</strain>
    </source>
</reference>
<name>A0AAN6QHM5_9PEZI</name>
<proteinExistence type="predicted"/>